<feature type="signal peptide" evidence="10">
    <location>
        <begin position="1"/>
        <end position="20"/>
    </location>
</feature>
<feature type="chain" id="PRO_5044807580" description="Retinoic acid receptor responder protein 2" evidence="10">
    <location>
        <begin position="21"/>
        <end position="167"/>
    </location>
</feature>
<evidence type="ECO:0000256" key="2">
    <source>
        <dbReference type="ARBA" id="ARBA00018808"/>
    </source>
</evidence>
<organism evidence="11 12">
    <name type="scientific">Umbra pygmaea</name>
    <name type="common">Eastern mudminnow</name>
    <dbReference type="NCBI Taxonomy" id="75934"/>
    <lineage>
        <taxon>Eukaryota</taxon>
        <taxon>Metazoa</taxon>
        <taxon>Chordata</taxon>
        <taxon>Craniata</taxon>
        <taxon>Vertebrata</taxon>
        <taxon>Euteleostomi</taxon>
        <taxon>Actinopterygii</taxon>
        <taxon>Neopterygii</taxon>
        <taxon>Teleostei</taxon>
        <taxon>Protacanthopterygii</taxon>
        <taxon>Esociformes</taxon>
        <taxon>Umbridae</taxon>
        <taxon>Umbra</taxon>
    </lineage>
</organism>
<evidence type="ECO:0000256" key="6">
    <source>
        <dbReference type="ARBA" id="ARBA00022782"/>
    </source>
</evidence>
<dbReference type="GO" id="GO:0005576">
    <property type="term" value="C:extracellular region"/>
    <property type="evidence" value="ECO:0007669"/>
    <property type="project" value="UniProtKB-SubCell"/>
</dbReference>
<evidence type="ECO:0000256" key="10">
    <source>
        <dbReference type="SAM" id="SignalP"/>
    </source>
</evidence>
<dbReference type="PANTHER" id="PTHR15106:SF2">
    <property type="entry name" value="RETINOIC ACID RECEPTOR RESPONDER PROTEIN 2"/>
    <property type="match status" value="1"/>
</dbReference>
<evidence type="ECO:0000256" key="4">
    <source>
        <dbReference type="ARBA" id="ARBA00022525"/>
    </source>
</evidence>
<dbReference type="SUPFAM" id="SSF54403">
    <property type="entry name" value="Cystatin/monellin"/>
    <property type="match status" value="1"/>
</dbReference>
<evidence type="ECO:0000256" key="3">
    <source>
        <dbReference type="ARBA" id="ARBA00022500"/>
    </source>
</evidence>
<keyword evidence="4" id="KW-0964">Secreted</keyword>
<dbReference type="InterPro" id="IPR046350">
    <property type="entry name" value="Cystatin_sf"/>
</dbReference>
<dbReference type="AlphaFoldDB" id="A0ABD0XST4"/>
<evidence type="ECO:0000313" key="12">
    <source>
        <dbReference type="Proteomes" id="UP001557470"/>
    </source>
</evidence>
<evidence type="ECO:0000256" key="8">
    <source>
        <dbReference type="ARBA" id="ARBA00023198"/>
    </source>
</evidence>
<dbReference type="PANTHER" id="PTHR15106">
    <property type="entry name" value="RETINOIC ACID RECEPTOR RESPONDER PROTEIN 2"/>
    <property type="match status" value="1"/>
</dbReference>
<keyword evidence="7" id="KW-1015">Disulfide bond</keyword>
<dbReference type="GO" id="GO:0006935">
    <property type="term" value="P:chemotaxis"/>
    <property type="evidence" value="ECO:0007669"/>
    <property type="project" value="UniProtKB-KW"/>
</dbReference>
<dbReference type="EMBL" id="JAGEUA010000002">
    <property type="protein sequence ID" value="KAL1006895.1"/>
    <property type="molecule type" value="Genomic_DNA"/>
</dbReference>
<evidence type="ECO:0000313" key="11">
    <source>
        <dbReference type="EMBL" id="KAL1006895.1"/>
    </source>
</evidence>
<gene>
    <name evidence="11" type="ORF">UPYG_G00078600</name>
</gene>
<reference evidence="11 12" key="1">
    <citation type="submission" date="2024-06" db="EMBL/GenBank/DDBJ databases">
        <authorList>
            <person name="Pan Q."/>
            <person name="Wen M."/>
            <person name="Jouanno E."/>
            <person name="Zahm M."/>
            <person name="Klopp C."/>
            <person name="Cabau C."/>
            <person name="Louis A."/>
            <person name="Berthelot C."/>
            <person name="Parey E."/>
            <person name="Roest Crollius H."/>
            <person name="Montfort J."/>
            <person name="Robinson-Rechavi M."/>
            <person name="Bouchez O."/>
            <person name="Lampietro C."/>
            <person name="Lopez Roques C."/>
            <person name="Donnadieu C."/>
            <person name="Postlethwait J."/>
            <person name="Bobe J."/>
            <person name="Verreycken H."/>
            <person name="Guiguen Y."/>
        </authorList>
    </citation>
    <scope>NUCLEOTIDE SEQUENCE [LARGE SCALE GENOMIC DNA]</scope>
    <source>
        <strain evidence="11">Up_M1</strain>
        <tissue evidence="11">Testis</tissue>
    </source>
</reference>
<dbReference type="Gene3D" id="3.10.450.10">
    <property type="match status" value="1"/>
</dbReference>
<evidence type="ECO:0000256" key="1">
    <source>
        <dbReference type="ARBA" id="ARBA00004613"/>
    </source>
</evidence>
<keyword evidence="8" id="KW-0395">Inflammatory response</keyword>
<keyword evidence="12" id="KW-1185">Reference proteome</keyword>
<keyword evidence="5 10" id="KW-0732">Signal</keyword>
<dbReference type="InterPro" id="IPR029562">
    <property type="entry name" value="Chemerin"/>
</dbReference>
<keyword evidence="3" id="KW-0145">Chemotaxis</keyword>
<protein>
    <recommendedName>
        <fullName evidence="2">Retinoic acid receptor responder protein 2</fullName>
    </recommendedName>
    <alternativeName>
        <fullName evidence="9">Chemerin</fullName>
    </alternativeName>
</protein>
<comment type="caution">
    <text evidence="11">The sequence shown here is derived from an EMBL/GenBank/DDBJ whole genome shotgun (WGS) entry which is preliminary data.</text>
</comment>
<dbReference type="GO" id="GO:0006954">
    <property type="term" value="P:inflammatory response"/>
    <property type="evidence" value="ECO:0007669"/>
    <property type="project" value="UniProtKB-KW"/>
</dbReference>
<comment type="subcellular location">
    <subcellularLocation>
        <location evidence="1">Secreted</location>
    </subcellularLocation>
</comment>
<name>A0ABD0XST4_UMBPY</name>
<evidence type="ECO:0000256" key="9">
    <source>
        <dbReference type="ARBA" id="ARBA00032785"/>
    </source>
</evidence>
<keyword evidence="6" id="KW-0221">Differentiation</keyword>
<evidence type="ECO:0000256" key="5">
    <source>
        <dbReference type="ARBA" id="ARBA00022729"/>
    </source>
</evidence>
<dbReference type="GO" id="GO:0030154">
    <property type="term" value="P:cell differentiation"/>
    <property type="evidence" value="ECO:0007669"/>
    <property type="project" value="UniProtKB-KW"/>
</dbReference>
<sequence>MAALLLLLVSAGVLMSSTDAQEAYTKLPDIYRKGVNLALDKLNSHSGVQHHFLFFKSLQDYDTESGFDVHYIYHNFYLKPTNCVKGTVNPNPQRCQFKNNRPLMDCAVSYKTFAGEIEKDPKPYVDCIQKPKLTEATKTTRLEHFRKMSYTSGTHTLLTVSKPDTDK</sequence>
<accession>A0ABD0XST4</accession>
<evidence type="ECO:0000256" key="7">
    <source>
        <dbReference type="ARBA" id="ARBA00023157"/>
    </source>
</evidence>
<proteinExistence type="predicted"/>
<dbReference type="Proteomes" id="UP001557470">
    <property type="component" value="Unassembled WGS sequence"/>
</dbReference>